<dbReference type="AlphaFoldDB" id="M5S2P4"/>
<comment type="caution">
    <text evidence="2">The sequence shown here is derived from an EMBL/GenBank/DDBJ whole genome shotgun (WGS) entry which is preliminary data.</text>
</comment>
<dbReference type="PATRIC" id="fig|1265738.3.peg.2621"/>
<feature type="compositionally biased region" description="Polar residues" evidence="1">
    <location>
        <begin position="1"/>
        <end position="14"/>
    </location>
</feature>
<gene>
    <name evidence="2" type="ORF">RMSM_02606</name>
</gene>
<evidence type="ECO:0000256" key="1">
    <source>
        <dbReference type="SAM" id="MobiDB-lite"/>
    </source>
</evidence>
<sequence length="43" mass="4764">MVTRSESTLASEQGTPVKFRDGPAAVNCLRMRELNASQSKLFH</sequence>
<proteinExistence type="predicted"/>
<dbReference type="Proteomes" id="UP000011991">
    <property type="component" value="Unassembled WGS sequence"/>
</dbReference>
<evidence type="ECO:0000313" key="3">
    <source>
        <dbReference type="Proteomes" id="UP000011991"/>
    </source>
</evidence>
<feature type="region of interest" description="Disordered" evidence="1">
    <location>
        <begin position="1"/>
        <end position="21"/>
    </location>
</feature>
<accession>M5S2P4</accession>
<organism evidence="2 3">
    <name type="scientific">Rhodopirellula maiorica SM1</name>
    <dbReference type="NCBI Taxonomy" id="1265738"/>
    <lineage>
        <taxon>Bacteria</taxon>
        <taxon>Pseudomonadati</taxon>
        <taxon>Planctomycetota</taxon>
        <taxon>Planctomycetia</taxon>
        <taxon>Pirellulales</taxon>
        <taxon>Pirellulaceae</taxon>
        <taxon>Novipirellula</taxon>
    </lineage>
</organism>
<evidence type="ECO:0000313" key="2">
    <source>
        <dbReference type="EMBL" id="EMI20459.1"/>
    </source>
</evidence>
<reference evidence="2 3" key="1">
    <citation type="journal article" date="2013" name="Mar. Genomics">
        <title>Expression of sulfatases in Rhodopirellula baltica and the diversity of sulfatases in the genus Rhodopirellula.</title>
        <authorList>
            <person name="Wegner C.E."/>
            <person name="Richter-Heitmann T."/>
            <person name="Klindworth A."/>
            <person name="Klockow C."/>
            <person name="Richter M."/>
            <person name="Achstetter T."/>
            <person name="Glockner F.O."/>
            <person name="Harder J."/>
        </authorList>
    </citation>
    <scope>NUCLEOTIDE SEQUENCE [LARGE SCALE GENOMIC DNA]</scope>
    <source>
        <strain evidence="2 3">SM1</strain>
    </source>
</reference>
<protein>
    <submittedName>
        <fullName evidence="2">Uncharacterized protein</fullName>
    </submittedName>
</protein>
<name>M5S2P4_9BACT</name>
<keyword evidence="3" id="KW-1185">Reference proteome</keyword>
<dbReference type="EMBL" id="ANOG01000371">
    <property type="protein sequence ID" value="EMI20459.1"/>
    <property type="molecule type" value="Genomic_DNA"/>
</dbReference>